<accession>A0AAN7M8H6</accession>
<evidence type="ECO:0000256" key="12">
    <source>
        <dbReference type="ARBA" id="ARBA00022777"/>
    </source>
</evidence>
<dbReference type="InterPro" id="IPR000719">
    <property type="entry name" value="Prot_kinase_dom"/>
</dbReference>
<evidence type="ECO:0000256" key="19">
    <source>
        <dbReference type="SAM" id="Phobius"/>
    </source>
</evidence>
<dbReference type="EMBL" id="JAXQNO010000003">
    <property type="protein sequence ID" value="KAK4801225.1"/>
    <property type="molecule type" value="Genomic_DNA"/>
</dbReference>
<dbReference type="Pfam" id="PF00560">
    <property type="entry name" value="LRR_1"/>
    <property type="match status" value="1"/>
</dbReference>
<comment type="similarity">
    <text evidence="2">Belongs to the protein kinase superfamily. Ser/Thr protein kinase family.</text>
</comment>
<comment type="subcellular location">
    <subcellularLocation>
        <location evidence="1">Membrane</location>
        <topology evidence="1">Single-pass membrane protein</topology>
    </subcellularLocation>
</comment>
<dbReference type="GO" id="GO:0005524">
    <property type="term" value="F:ATP binding"/>
    <property type="evidence" value="ECO:0007669"/>
    <property type="project" value="UniProtKB-KW"/>
</dbReference>
<keyword evidence="14 19" id="KW-1133">Transmembrane helix</keyword>
<name>A0AAN7M8H6_TRANT</name>
<evidence type="ECO:0000256" key="16">
    <source>
        <dbReference type="ARBA" id="ARBA00023170"/>
    </source>
</evidence>
<evidence type="ECO:0000259" key="20">
    <source>
        <dbReference type="PROSITE" id="PS50011"/>
    </source>
</evidence>
<dbReference type="InterPro" id="IPR008271">
    <property type="entry name" value="Ser/Thr_kinase_AS"/>
</dbReference>
<dbReference type="Pfam" id="PF08263">
    <property type="entry name" value="LRRNT_2"/>
    <property type="match status" value="1"/>
</dbReference>
<evidence type="ECO:0000256" key="17">
    <source>
        <dbReference type="ARBA" id="ARBA00047899"/>
    </source>
</evidence>
<dbReference type="PANTHER" id="PTHR48007">
    <property type="entry name" value="LEUCINE-RICH REPEAT RECEPTOR-LIKE PROTEIN KINASE PXC1"/>
    <property type="match status" value="1"/>
</dbReference>
<keyword evidence="11" id="KW-0547">Nucleotide-binding</keyword>
<feature type="transmembrane region" description="Helical" evidence="19">
    <location>
        <begin position="301"/>
        <end position="322"/>
    </location>
</feature>
<dbReference type="AlphaFoldDB" id="A0AAN7M8H6"/>
<dbReference type="CDD" id="cd14066">
    <property type="entry name" value="STKc_IRAK"/>
    <property type="match status" value="1"/>
</dbReference>
<organism evidence="21 22">
    <name type="scientific">Trapa natans</name>
    <name type="common">Water chestnut</name>
    <dbReference type="NCBI Taxonomy" id="22666"/>
    <lineage>
        <taxon>Eukaryota</taxon>
        <taxon>Viridiplantae</taxon>
        <taxon>Streptophyta</taxon>
        <taxon>Embryophyta</taxon>
        <taxon>Tracheophyta</taxon>
        <taxon>Spermatophyta</taxon>
        <taxon>Magnoliopsida</taxon>
        <taxon>eudicotyledons</taxon>
        <taxon>Gunneridae</taxon>
        <taxon>Pentapetalae</taxon>
        <taxon>rosids</taxon>
        <taxon>malvids</taxon>
        <taxon>Myrtales</taxon>
        <taxon>Lythraceae</taxon>
        <taxon>Trapa</taxon>
    </lineage>
</organism>
<keyword evidence="10" id="KW-0677">Repeat</keyword>
<dbReference type="InterPro" id="IPR046959">
    <property type="entry name" value="PRK1-6/SRF4-like"/>
</dbReference>
<dbReference type="InterPro" id="IPR001611">
    <property type="entry name" value="Leu-rich_rpt"/>
</dbReference>
<evidence type="ECO:0000313" key="22">
    <source>
        <dbReference type="Proteomes" id="UP001346149"/>
    </source>
</evidence>
<keyword evidence="8 19" id="KW-0812">Transmembrane</keyword>
<evidence type="ECO:0000313" key="21">
    <source>
        <dbReference type="EMBL" id="KAK4801225.1"/>
    </source>
</evidence>
<keyword evidence="4" id="KW-0723">Serine/threonine-protein kinase</keyword>
<proteinExistence type="inferred from homology"/>
<evidence type="ECO:0000256" key="14">
    <source>
        <dbReference type="ARBA" id="ARBA00022989"/>
    </source>
</evidence>
<evidence type="ECO:0000256" key="15">
    <source>
        <dbReference type="ARBA" id="ARBA00023136"/>
    </source>
</evidence>
<evidence type="ECO:0000256" key="13">
    <source>
        <dbReference type="ARBA" id="ARBA00022840"/>
    </source>
</evidence>
<dbReference type="PROSITE" id="PS50011">
    <property type="entry name" value="PROTEIN_KINASE_DOM"/>
    <property type="match status" value="1"/>
</dbReference>
<evidence type="ECO:0000256" key="2">
    <source>
        <dbReference type="ARBA" id="ARBA00008684"/>
    </source>
</evidence>
<dbReference type="SMART" id="SM00369">
    <property type="entry name" value="LRR_TYP"/>
    <property type="match status" value="2"/>
</dbReference>
<evidence type="ECO:0000256" key="5">
    <source>
        <dbReference type="ARBA" id="ARBA00022553"/>
    </source>
</evidence>
<keyword evidence="5" id="KW-0597">Phosphoprotein</keyword>
<dbReference type="Pfam" id="PF23598">
    <property type="entry name" value="LRR_14"/>
    <property type="match status" value="1"/>
</dbReference>
<dbReference type="Pfam" id="PF00069">
    <property type="entry name" value="Pkinase"/>
    <property type="match status" value="1"/>
</dbReference>
<evidence type="ECO:0000256" key="1">
    <source>
        <dbReference type="ARBA" id="ARBA00004167"/>
    </source>
</evidence>
<dbReference type="SUPFAM" id="SSF56112">
    <property type="entry name" value="Protein kinase-like (PK-like)"/>
    <property type="match status" value="1"/>
</dbReference>
<protein>
    <recommendedName>
        <fullName evidence="3">non-specific serine/threonine protein kinase</fullName>
        <ecNumber evidence="3">2.7.11.1</ecNumber>
    </recommendedName>
</protein>
<keyword evidence="7" id="KW-0808">Transferase</keyword>
<dbReference type="PANTHER" id="PTHR48007:SF83">
    <property type="entry name" value="PROTEIN KINASE DOMAIN-CONTAINING PROTEIN"/>
    <property type="match status" value="1"/>
</dbReference>
<dbReference type="InterPro" id="IPR011009">
    <property type="entry name" value="Kinase-like_dom_sf"/>
</dbReference>
<evidence type="ECO:0000256" key="4">
    <source>
        <dbReference type="ARBA" id="ARBA00022527"/>
    </source>
</evidence>
<feature type="transmembrane region" description="Helical" evidence="19">
    <location>
        <begin position="26"/>
        <end position="50"/>
    </location>
</feature>
<keyword evidence="6" id="KW-0433">Leucine-rich repeat</keyword>
<gene>
    <name evidence="21" type="ORF">SAY86_021712</name>
</gene>
<dbReference type="InterPro" id="IPR013210">
    <property type="entry name" value="LRR_N_plant-typ"/>
</dbReference>
<dbReference type="InterPro" id="IPR032675">
    <property type="entry name" value="LRR_dom_sf"/>
</dbReference>
<dbReference type="Proteomes" id="UP001346149">
    <property type="component" value="Unassembled WGS sequence"/>
</dbReference>
<dbReference type="SUPFAM" id="SSF52058">
    <property type="entry name" value="L domain-like"/>
    <property type="match status" value="1"/>
</dbReference>
<dbReference type="FunFam" id="3.80.10.10:FF:000129">
    <property type="entry name" value="Leucine-rich repeat receptor-like kinase"/>
    <property type="match status" value="1"/>
</dbReference>
<dbReference type="PROSITE" id="PS00108">
    <property type="entry name" value="PROTEIN_KINASE_ST"/>
    <property type="match status" value="1"/>
</dbReference>
<keyword evidence="15 19" id="KW-0472">Membrane</keyword>
<dbReference type="FunFam" id="1.10.510.10:FF:001023">
    <property type="entry name" value="Os07g0541700 protein"/>
    <property type="match status" value="1"/>
</dbReference>
<feature type="domain" description="Protein kinase" evidence="20">
    <location>
        <begin position="383"/>
        <end position="685"/>
    </location>
</feature>
<dbReference type="Gene3D" id="3.30.200.20">
    <property type="entry name" value="Phosphorylase Kinase, domain 1"/>
    <property type="match status" value="1"/>
</dbReference>
<dbReference type="InterPro" id="IPR055414">
    <property type="entry name" value="LRR_R13L4/SHOC2-like"/>
</dbReference>
<reference evidence="21 22" key="1">
    <citation type="journal article" date="2023" name="Hortic Res">
        <title>Pangenome of water caltrop reveals structural variations and asymmetric subgenome divergence after allopolyploidization.</title>
        <authorList>
            <person name="Zhang X."/>
            <person name="Chen Y."/>
            <person name="Wang L."/>
            <person name="Yuan Y."/>
            <person name="Fang M."/>
            <person name="Shi L."/>
            <person name="Lu R."/>
            <person name="Comes H.P."/>
            <person name="Ma Y."/>
            <person name="Chen Y."/>
            <person name="Huang G."/>
            <person name="Zhou Y."/>
            <person name="Zheng Z."/>
            <person name="Qiu Y."/>
        </authorList>
    </citation>
    <scope>NUCLEOTIDE SEQUENCE [LARGE SCALE GENOMIC DNA]</scope>
    <source>
        <strain evidence="21">F231</strain>
    </source>
</reference>
<keyword evidence="16" id="KW-0675">Receptor</keyword>
<keyword evidence="13" id="KW-0067">ATP-binding</keyword>
<comment type="catalytic activity">
    <reaction evidence="18">
        <text>L-seryl-[protein] + ATP = O-phospho-L-seryl-[protein] + ADP + H(+)</text>
        <dbReference type="Rhea" id="RHEA:17989"/>
        <dbReference type="Rhea" id="RHEA-COMP:9863"/>
        <dbReference type="Rhea" id="RHEA-COMP:11604"/>
        <dbReference type="ChEBI" id="CHEBI:15378"/>
        <dbReference type="ChEBI" id="CHEBI:29999"/>
        <dbReference type="ChEBI" id="CHEBI:30616"/>
        <dbReference type="ChEBI" id="CHEBI:83421"/>
        <dbReference type="ChEBI" id="CHEBI:456216"/>
        <dbReference type="EC" id="2.7.11.1"/>
    </reaction>
</comment>
<evidence type="ECO:0000256" key="11">
    <source>
        <dbReference type="ARBA" id="ARBA00022741"/>
    </source>
</evidence>
<keyword evidence="12" id="KW-0418">Kinase</keyword>
<keyword evidence="9" id="KW-0732">Signal</keyword>
<dbReference type="SMART" id="SM00220">
    <property type="entry name" value="S_TKc"/>
    <property type="match status" value="1"/>
</dbReference>
<comment type="caution">
    <text evidence="21">The sequence shown here is derived from an EMBL/GenBank/DDBJ whole genome shotgun (WGS) entry which is preliminary data.</text>
</comment>
<evidence type="ECO:0000256" key="10">
    <source>
        <dbReference type="ARBA" id="ARBA00022737"/>
    </source>
</evidence>
<evidence type="ECO:0000256" key="6">
    <source>
        <dbReference type="ARBA" id="ARBA00022614"/>
    </source>
</evidence>
<comment type="catalytic activity">
    <reaction evidence="17">
        <text>L-threonyl-[protein] + ATP = O-phospho-L-threonyl-[protein] + ADP + H(+)</text>
        <dbReference type="Rhea" id="RHEA:46608"/>
        <dbReference type="Rhea" id="RHEA-COMP:11060"/>
        <dbReference type="Rhea" id="RHEA-COMP:11605"/>
        <dbReference type="ChEBI" id="CHEBI:15378"/>
        <dbReference type="ChEBI" id="CHEBI:30013"/>
        <dbReference type="ChEBI" id="CHEBI:30616"/>
        <dbReference type="ChEBI" id="CHEBI:61977"/>
        <dbReference type="ChEBI" id="CHEBI:456216"/>
        <dbReference type="EC" id="2.7.11.1"/>
    </reaction>
</comment>
<keyword evidence="22" id="KW-1185">Reference proteome</keyword>
<evidence type="ECO:0000256" key="7">
    <source>
        <dbReference type="ARBA" id="ARBA00022679"/>
    </source>
</evidence>
<dbReference type="GO" id="GO:0016020">
    <property type="term" value="C:membrane"/>
    <property type="evidence" value="ECO:0007669"/>
    <property type="project" value="UniProtKB-SubCell"/>
</dbReference>
<sequence>MAERDGLKKVLTFVQLLGSFLKPPSALLSFSVLLAEMMILSAIVSFFLILSDLSATVTSLNDERLALLSFKQSVSADPTKALDDWNSWDSTPCFWTGIACGNSSAHVVYLSLQNRNLIGSIPPQLGNLSALRHLNLRNNNLSGELPPELFHVKGLQSLVLSGNSLSGTVPSGIGSLGSMKTLSLSNNRFSGSIPSELGNLSSLQGTLDLSHNLFDGTIPTELGNLPDKLYIDFSYNNLSGQIPAVGPFNNLGPTEFEGNPLLCGLPLETLCPTNGSRPVPNFPSQQSGDQSINGHGFDKGILILILIVAGSTIGSGFIGWGVSYLCKKKPEAPATARSRMKIRKEFIFCLRDDIVNLPPEKMDQYNFVSLDRPSTFDLEKLLRGSAFLLGKSGIGMVYRVVLENGQSLAVRRIGEGGTQRLRDFQTEVEAIAKIKHPNVVPLRAYCWSEDEKLLIYDFIPNRDLATAIHGKAGTVSCNPLSWAARLIIIKGIAKGLAYLHEFSPKRYIHGDLKPSNILLGHNMQPYIADFGLARLASITGESSRLQLEQVAMAATPELQSSPYELGIMNSGENLRSYYQAPEATTSSKPSQKWDIYSTGMILLETVTGKLPVIEVGPLRFDLVRWVEAGIRERAPLSDIVDPTLIHDLDRAEEMQRVLRIALACVDRSPEKRPSARHCLNAMEKIEGR</sequence>
<dbReference type="InterPro" id="IPR003591">
    <property type="entry name" value="Leu-rich_rpt_typical-subtyp"/>
</dbReference>
<dbReference type="Gene3D" id="3.80.10.10">
    <property type="entry name" value="Ribonuclease Inhibitor"/>
    <property type="match status" value="2"/>
</dbReference>
<dbReference type="Gene3D" id="1.10.510.10">
    <property type="entry name" value="Transferase(Phosphotransferase) domain 1"/>
    <property type="match status" value="1"/>
</dbReference>
<evidence type="ECO:0000256" key="9">
    <source>
        <dbReference type="ARBA" id="ARBA00022729"/>
    </source>
</evidence>
<evidence type="ECO:0000256" key="8">
    <source>
        <dbReference type="ARBA" id="ARBA00022692"/>
    </source>
</evidence>
<dbReference type="EC" id="2.7.11.1" evidence="3"/>
<dbReference type="FunFam" id="3.80.10.10:FF:000722">
    <property type="entry name" value="Leucine-rich repeat receptor-like protein kinase"/>
    <property type="match status" value="1"/>
</dbReference>
<dbReference type="GO" id="GO:0004674">
    <property type="term" value="F:protein serine/threonine kinase activity"/>
    <property type="evidence" value="ECO:0007669"/>
    <property type="project" value="UniProtKB-KW"/>
</dbReference>
<evidence type="ECO:0000256" key="3">
    <source>
        <dbReference type="ARBA" id="ARBA00012513"/>
    </source>
</evidence>
<evidence type="ECO:0000256" key="18">
    <source>
        <dbReference type="ARBA" id="ARBA00048679"/>
    </source>
</evidence>